<dbReference type="Proteomes" id="UP000481858">
    <property type="component" value="Unassembled WGS sequence"/>
</dbReference>
<reference evidence="2 3" key="1">
    <citation type="submission" date="2019-12" db="EMBL/GenBank/DDBJ databases">
        <title>Draft genome sequence of the ascomycete Xylaria multiplex DSM 110363.</title>
        <authorList>
            <person name="Buettner E."/>
            <person name="Kellner H."/>
        </authorList>
    </citation>
    <scope>NUCLEOTIDE SEQUENCE [LARGE SCALE GENOMIC DNA]</scope>
    <source>
        <strain evidence="2 3">DSM 110363</strain>
    </source>
</reference>
<evidence type="ECO:0000313" key="2">
    <source>
        <dbReference type="EMBL" id="KAF2970155.1"/>
    </source>
</evidence>
<gene>
    <name evidence="2" type="ORF">GQX73_g3462</name>
</gene>
<accession>A0A7C8MWZ1</accession>
<name>A0A7C8MWZ1_9PEZI</name>
<dbReference type="OrthoDB" id="4776590at2759"/>
<evidence type="ECO:0000313" key="3">
    <source>
        <dbReference type="Proteomes" id="UP000481858"/>
    </source>
</evidence>
<protein>
    <submittedName>
        <fullName evidence="2">Uncharacterized protein</fullName>
    </submittedName>
</protein>
<feature type="compositionally biased region" description="Basic and acidic residues" evidence="1">
    <location>
        <begin position="239"/>
        <end position="253"/>
    </location>
</feature>
<dbReference type="InParanoid" id="A0A7C8MWZ1"/>
<dbReference type="AlphaFoldDB" id="A0A7C8MWZ1"/>
<proteinExistence type="predicted"/>
<keyword evidence="3" id="KW-1185">Reference proteome</keyword>
<feature type="compositionally biased region" description="Basic residues" evidence="1">
    <location>
        <begin position="7"/>
        <end position="22"/>
    </location>
</feature>
<feature type="region of interest" description="Disordered" evidence="1">
    <location>
        <begin position="1"/>
        <end position="22"/>
    </location>
</feature>
<feature type="region of interest" description="Disordered" evidence="1">
    <location>
        <begin position="239"/>
        <end position="296"/>
    </location>
</feature>
<feature type="compositionally biased region" description="Acidic residues" evidence="1">
    <location>
        <begin position="277"/>
        <end position="296"/>
    </location>
</feature>
<evidence type="ECO:0000256" key="1">
    <source>
        <dbReference type="SAM" id="MobiDB-lite"/>
    </source>
</evidence>
<organism evidence="2 3">
    <name type="scientific">Xylaria multiplex</name>
    <dbReference type="NCBI Taxonomy" id="323545"/>
    <lineage>
        <taxon>Eukaryota</taxon>
        <taxon>Fungi</taxon>
        <taxon>Dikarya</taxon>
        <taxon>Ascomycota</taxon>
        <taxon>Pezizomycotina</taxon>
        <taxon>Sordariomycetes</taxon>
        <taxon>Xylariomycetidae</taxon>
        <taxon>Xylariales</taxon>
        <taxon>Xylariaceae</taxon>
        <taxon>Xylaria</taxon>
    </lineage>
</organism>
<sequence>MEARQKEAKKRPKPGSSKGSKKLKTKWNYTMTLVNAAADVEDILRVSKYRGMWDWDAERPDSNRLVTPTVEIRKTTLVAYREDLRHIIDGLYKNKFKTPTSRAKLPQTPGERKAWLDLAHGEVRLARAVVLDLMGKATSPAKAKQLRLAAYKLKLARALHTLGLLSGEPAASEREIRKGLQERLEDWALYEEAWNASELATLQRQGVSQELFDIITTNVRERAENVTRWEEMYEQLERESGAEKKVKGEKKSESEEEKPAEDSTLASSSLSSSSSSSEEEEEEEEEEIVKETVVDDAEIEDVPDGEIFLTDEEISNGRALLRNALHPKRPSAGNYLLDSREEGRRRRWFQAKALAKLTGQPIPVWSHKAPFDPFKNNGPRGWENLPLETNWDRLQYMWVLTNWRFFQLRELEP</sequence>
<feature type="compositionally biased region" description="Low complexity" evidence="1">
    <location>
        <begin position="267"/>
        <end position="276"/>
    </location>
</feature>
<dbReference type="EMBL" id="WUBL01000027">
    <property type="protein sequence ID" value="KAF2970155.1"/>
    <property type="molecule type" value="Genomic_DNA"/>
</dbReference>
<comment type="caution">
    <text evidence="2">The sequence shown here is derived from an EMBL/GenBank/DDBJ whole genome shotgun (WGS) entry which is preliminary data.</text>
</comment>